<dbReference type="PROSITE" id="PS50263">
    <property type="entry name" value="CN_HYDROLASE"/>
    <property type="match status" value="1"/>
</dbReference>
<dbReference type="Gene3D" id="3.60.110.10">
    <property type="entry name" value="Carbon-nitrogen hydrolase"/>
    <property type="match status" value="1"/>
</dbReference>
<dbReference type="Pfam" id="PF00795">
    <property type="entry name" value="CN_hydrolase"/>
    <property type="match status" value="1"/>
</dbReference>
<dbReference type="EMBL" id="LRPO01000045">
    <property type="protein sequence ID" value="KWZ80412.1"/>
    <property type="molecule type" value="Genomic_DNA"/>
</dbReference>
<sequence length="97" mass="10831">MQNQVTIAMCNRVGEEGDVTFAGRSVVVDSYGNVISEADGQERLIIADIDLSQTAVARKRRPFLGLRRPERYTLMQTEPGIGMLTVDYAVMAELRRI</sequence>
<dbReference type="PATRIC" id="fig|1681.53.peg.1706"/>
<comment type="caution">
    <text evidence="2">The sequence shown here is derived from an EMBL/GenBank/DDBJ whole genome shotgun (WGS) entry which is preliminary data.</text>
</comment>
<organism evidence="2 3">
    <name type="scientific">Bifidobacterium bifidum</name>
    <dbReference type="NCBI Taxonomy" id="1681"/>
    <lineage>
        <taxon>Bacteria</taxon>
        <taxon>Bacillati</taxon>
        <taxon>Actinomycetota</taxon>
        <taxon>Actinomycetes</taxon>
        <taxon>Bifidobacteriales</taxon>
        <taxon>Bifidobacteriaceae</taxon>
        <taxon>Bifidobacterium</taxon>
    </lineage>
</organism>
<feature type="domain" description="CN hydrolase" evidence="1">
    <location>
        <begin position="1"/>
        <end position="51"/>
    </location>
</feature>
<reference evidence="2 3" key="1">
    <citation type="submission" date="2016-01" db="EMBL/GenBank/DDBJ databases">
        <authorList>
            <person name="Oliw E.H."/>
        </authorList>
    </citation>
    <scope>NUCLEOTIDE SEQUENCE [LARGE SCALE GENOMIC DNA]</scope>
    <source>
        <strain evidence="2 3">MJR8628B</strain>
    </source>
</reference>
<dbReference type="AlphaFoldDB" id="A0A133KLK6"/>
<dbReference type="SUPFAM" id="SSF56317">
    <property type="entry name" value="Carbon-nitrogen hydrolase"/>
    <property type="match status" value="1"/>
</dbReference>
<evidence type="ECO:0000313" key="2">
    <source>
        <dbReference type="EMBL" id="KWZ80412.1"/>
    </source>
</evidence>
<evidence type="ECO:0000259" key="1">
    <source>
        <dbReference type="PROSITE" id="PS50263"/>
    </source>
</evidence>
<dbReference type="InterPro" id="IPR036526">
    <property type="entry name" value="C-N_Hydrolase_sf"/>
</dbReference>
<evidence type="ECO:0000313" key="3">
    <source>
        <dbReference type="Proteomes" id="UP000070092"/>
    </source>
</evidence>
<dbReference type="RefSeq" id="WP_229026662.1">
    <property type="nucleotide sequence ID" value="NZ_JADMYI010000005.1"/>
</dbReference>
<protein>
    <recommendedName>
        <fullName evidence="1">CN hydrolase domain-containing protein</fullName>
    </recommendedName>
</protein>
<accession>A0A133KLK6</accession>
<proteinExistence type="predicted"/>
<gene>
    <name evidence="2" type="ORF">HMPREF3196_01742</name>
</gene>
<dbReference type="Proteomes" id="UP000070092">
    <property type="component" value="Unassembled WGS sequence"/>
</dbReference>
<dbReference type="InterPro" id="IPR003010">
    <property type="entry name" value="C-N_Hydrolase"/>
</dbReference>
<name>A0A133KLK6_BIFBI</name>